<comment type="caution">
    <text evidence="11">The sequence shown here is derived from an EMBL/GenBank/DDBJ whole genome shotgun (WGS) entry which is preliminary data.</text>
</comment>
<evidence type="ECO:0000256" key="2">
    <source>
        <dbReference type="ARBA" id="ARBA00004613"/>
    </source>
</evidence>
<dbReference type="AlphaFoldDB" id="A0AAX6EY48"/>
<comment type="catalytic activity">
    <reaction evidence="1">
        <text>Random hydrolysis of (1-&gt;4)-beta-D-mannosidic linkages in mannans, galactomannans and glucomannans.</text>
        <dbReference type="EC" id="3.2.1.78"/>
    </reaction>
</comment>
<keyword evidence="6 9" id="KW-0732">Signal</keyword>
<evidence type="ECO:0000256" key="4">
    <source>
        <dbReference type="ARBA" id="ARBA00012706"/>
    </source>
</evidence>
<dbReference type="PANTHER" id="PTHR31451">
    <property type="match status" value="1"/>
</dbReference>
<evidence type="ECO:0000256" key="1">
    <source>
        <dbReference type="ARBA" id="ARBA00001678"/>
    </source>
</evidence>
<dbReference type="Gene3D" id="3.20.20.80">
    <property type="entry name" value="Glycosidases"/>
    <property type="match status" value="1"/>
</dbReference>
<keyword evidence="7" id="KW-0378">Hydrolase</keyword>
<gene>
    <name evidence="11" type="ORF">M6B38_165980</name>
</gene>
<evidence type="ECO:0000256" key="8">
    <source>
        <dbReference type="ARBA" id="ARBA00023295"/>
    </source>
</evidence>
<evidence type="ECO:0000256" key="5">
    <source>
        <dbReference type="ARBA" id="ARBA00022525"/>
    </source>
</evidence>
<dbReference type="InterPro" id="IPR017853">
    <property type="entry name" value="GH"/>
</dbReference>
<sequence>MAKLQRAFCSFSLVLLLLLQHGTAGSGANFVRTRGTHFELNGRPFYSNGFNAYWLMYMASDPSTRDKVTAAFQQAAAHGLTVVRTWGFSDGGYKPLQISPGYYNEDMFKGLDFVVSEASKYGVHLILSFVNYYNDFGGRKQYLQWSRDQGQWLNDEDDFYRSNLVKGWYKNHIKAVLTRTNTFTGVAYKDDPAIFAWELINEPRCQSDMSGLTLQNWISEMAGYVKSIDSNHMLEIGLEGFYGETMPDRKQFNPGYQIGTDFISNNQIPQIDFATIHMYPDQWIQGSDDNAQLAFIQSWITSHANDAGGVIGKPLLVAEFGKNTKTAAAWQRDNLYWAVYNSVYNSAKSGGAAAGALFWQLMVDGMDNWRDGYEVVFSQSPSTADVIDQQSLRIFGLNYATAADHTKVAVATAAARKLGKPSN</sequence>
<reference evidence="11" key="1">
    <citation type="journal article" date="2023" name="GigaByte">
        <title>Genome assembly of the bearded iris, Iris pallida Lam.</title>
        <authorList>
            <person name="Bruccoleri R.E."/>
            <person name="Oakeley E.J."/>
            <person name="Faust A.M.E."/>
            <person name="Altorfer M."/>
            <person name="Dessus-Babus S."/>
            <person name="Burckhardt D."/>
            <person name="Oertli M."/>
            <person name="Naumann U."/>
            <person name="Petersen F."/>
            <person name="Wong J."/>
        </authorList>
    </citation>
    <scope>NUCLEOTIDE SEQUENCE</scope>
    <source>
        <strain evidence="11">GSM-AAB239-AS_SAM_17_03QT</strain>
    </source>
</reference>
<evidence type="ECO:0000313" key="12">
    <source>
        <dbReference type="Proteomes" id="UP001140949"/>
    </source>
</evidence>
<evidence type="ECO:0000256" key="6">
    <source>
        <dbReference type="ARBA" id="ARBA00022729"/>
    </source>
</evidence>
<dbReference type="InterPro" id="IPR001547">
    <property type="entry name" value="Glyco_hydro_5"/>
</dbReference>
<dbReference type="PANTHER" id="PTHR31451:SF39">
    <property type="entry name" value="MANNAN ENDO-1,4-BETA-MANNOSIDASE 1"/>
    <property type="match status" value="1"/>
</dbReference>
<dbReference type="SUPFAM" id="SSF51445">
    <property type="entry name" value="(Trans)glycosidases"/>
    <property type="match status" value="1"/>
</dbReference>
<comment type="similarity">
    <text evidence="3">Belongs to the glycosyl hydrolase 5 (cellulase A) family.</text>
</comment>
<dbReference type="GO" id="GO:0005576">
    <property type="term" value="C:extracellular region"/>
    <property type="evidence" value="ECO:0007669"/>
    <property type="project" value="UniProtKB-SubCell"/>
</dbReference>
<dbReference type="EC" id="3.2.1.78" evidence="4"/>
<keyword evidence="8" id="KW-0326">Glycosidase</keyword>
<keyword evidence="5" id="KW-0964">Secreted</keyword>
<comment type="subcellular location">
    <subcellularLocation>
        <location evidence="2">Secreted</location>
    </subcellularLocation>
</comment>
<feature type="chain" id="PRO_5044027960" description="mannan endo-1,4-beta-mannosidase" evidence="9">
    <location>
        <begin position="25"/>
        <end position="423"/>
    </location>
</feature>
<accession>A0AAX6EY48</accession>
<dbReference type="EMBL" id="JANAVB010033219">
    <property type="protein sequence ID" value="KAJ6808861.1"/>
    <property type="molecule type" value="Genomic_DNA"/>
</dbReference>
<reference evidence="11" key="2">
    <citation type="submission" date="2023-04" db="EMBL/GenBank/DDBJ databases">
        <authorList>
            <person name="Bruccoleri R.E."/>
            <person name="Oakeley E.J."/>
            <person name="Faust A.-M."/>
            <person name="Dessus-Babus S."/>
            <person name="Altorfer M."/>
            <person name="Burckhardt D."/>
            <person name="Oertli M."/>
            <person name="Naumann U."/>
            <person name="Petersen F."/>
            <person name="Wong J."/>
        </authorList>
    </citation>
    <scope>NUCLEOTIDE SEQUENCE</scope>
    <source>
        <strain evidence="11">GSM-AAB239-AS_SAM_17_03QT</strain>
        <tissue evidence="11">Leaf</tissue>
    </source>
</reference>
<dbReference type="Pfam" id="PF26410">
    <property type="entry name" value="GH5_mannosidase"/>
    <property type="match status" value="1"/>
</dbReference>
<feature type="domain" description="Glycoside hydrolase family 5" evidence="10">
    <location>
        <begin position="29"/>
        <end position="360"/>
    </location>
</feature>
<name>A0AAX6EY48_IRIPA</name>
<organism evidence="11 12">
    <name type="scientific">Iris pallida</name>
    <name type="common">Sweet iris</name>
    <dbReference type="NCBI Taxonomy" id="29817"/>
    <lineage>
        <taxon>Eukaryota</taxon>
        <taxon>Viridiplantae</taxon>
        <taxon>Streptophyta</taxon>
        <taxon>Embryophyta</taxon>
        <taxon>Tracheophyta</taxon>
        <taxon>Spermatophyta</taxon>
        <taxon>Magnoliopsida</taxon>
        <taxon>Liliopsida</taxon>
        <taxon>Asparagales</taxon>
        <taxon>Iridaceae</taxon>
        <taxon>Iridoideae</taxon>
        <taxon>Irideae</taxon>
        <taxon>Iris</taxon>
    </lineage>
</organism>
<feature type="signal peptide" evidence="9">
    <location>
        <begin position="1"/>
        <end position="24"/>
    </location>
</feature>
<protein>
    <recommendedName>
        <fullName evidence="4">mannan endo-1,4-beta-mannosidase</fullName>
        <ecNumber evidence="4">3.2.1.78</ecNumber>
    </recommendedName>
</protein>
<dbReference type="Proteomes" id="UP001140949">
    <property type="component" value="Unassembled WGS sequence"/>
</dbReference>
<dbReference type="InterPro" id="IPR045053">
    <property type="entry name" value="MAN-like"/>
</dbReference>
<evidence type="ECO:0000313" key="11">
    <source>
        <dbReference type="EMBL" id="KAJ6808861.1"/>
    </source>
</evidence>
<evidence type="ECO:0000256" key="9">
    <source>
        <dbReference type="SAM" id="SignalP"/>
    </source>
</evidence>
<evidence type="ECO:0000259" key="10">
    <source>
        <dbReference type="Pfam" id="PF26410"/>
    </source>
</evidence>
<evidence type="ECO:0000256" key="3">
    <source>
        <dbReference type="ARBA" id="ARBA00005641"/>
    </source>
</evidence>
<dbReference type="GO" id="GO:0016985">
    <property type="term" value="F:mannan endo-1,4-beta-mannosidase activity"/>
    <property type="evidence" value="ECO:0007669"/>
    <property type="project" value="UniProtKB-EC"/>
</dbReference>
<keyword evidence="12" id="KW-1185">Reference proteome</keyword>
<dbReference type="GO" id="GO:0000272">
    <property type="term" value="P:polysaccharide catabolic process"/>
    <property type="evidence" value="ECO:0007669"/>
    <property type="project" value="InterPro"/>
</dbReference>
<dbReference type="FunFam" id="3.20.20.80:FF:000012">
    <property type="entry name" value="Mannan endo-1,4-beta-mannosidase 6"/>
    <property type="match status" value="1"/>
</dbReference>
<proteinExistence type="inferred from homology"/>
<evidence type="ECO:0000256" key="7">
    <source>
        <dbReference type="ARBA" id="ARBA00022801"/>
    </source>
</evidence>